<proteinExistence type="inferred from homology"/>
<name>A0AAW9DX32_ACIAO</name>
<dbReference type="PANTHER" id="PTHR22854">
    <property type="entry name" value="TRYPTOPHAN BIOSYNTHESIS PROTEIN"/>
    <property type="match status" value="1"/>
</dbReference>
<dbReference type="NCBIfam" id="NF001373">
    <property type="entry name" value="PRK00278.1-6"/>
    <property type="match status" value="1"/>
</dbReference>
<dbReference type="InterPro" id="IPR011060">
    <property type="entry name" value="RibuloseP-bd_barrel"/>
</dbReference>
<dbReference type="FunFam" id="3.20.20.70:FF:000024">
    <property type="entry name" value="Indole-3-glycerol phosphate synthase"/>
    <property type="match status" value="1"/>
</dbReference>
<dbReference type="EC" id="4.1.1.48" evidence="3 10"/>
<evidence type="ECO:0000256" key="4">
    <source>
        <dbReference type="ARBA" id="ARBA00018080"/>
    </source>
</evidence>
<dbReference type="PANTHER" id="PTHR22854:SF2">
    <property type="entry name" value="INDOLE-3-GLYCEROL-PHOSPHATE SYNTHASE"/>
    <property type="match status" value="1"/>
</dbReference>
<dbReference type="GO" id="GO:0004425">
    <property type="term" value="F:indole-3-glycerol-phosphate synthase activity"/>
    <property type="evidence" value="ECO:0007669"/>
    <property type="project" value="UniProtKB-UniRule"/>
</dbReference>
<dbReference type="GO" id="GO:0004640">
    <property type="term" value="F:phosphoribosylanthranilate isomerase activity"/>
    <property type="evidence" value="ECO:0007669"/>
    <property type="project" value="TreeGrafter"/>
</dbReference>
<feature type="domain" description="Indole-3-glycerol phosphate synthase" evidence="11">
    <location>
        <begin position="9"/>
        <end position="264"/>
    </location>
</feature>
<evidence type="ECO:0000256" key="6">
    <source>
        <dbReference type="ARBA" id="ARBA00022793"/>
    </source>
</evidence>
<evidence type="ECO:0000256" key="2">
    <source>
        <dbReference type="ARBA" id="ARBA00004696"/>
    </source>
</evidence>
<dbReference type="InterPro" id="IPR013798">
    <property type="entry name" value="Indole-3-glycerol_P_synth_dom"/>
</dbReference>
<gene>
    <name evidence="10 12" type="primary">trpC</name>
    <name evidence="12" type="ORF">SIL87_17985</name>
</gene>
<dbReference type="CDD" id="cd00331">
    <property type="entry name" value="IGPS"/>
    <property type="match status" value="1"/>
</dbReference>
<reference evidence="12 13" key="1">
    <citation type="submission" date="2023-11" db="EMBL/GenBank/DDBJ databases">
        <title>MicrobeMod: A computational toolkit for identifying prokaryotic methylation and restriction-modification with nanopore sequencing.</title>
        <authorList>
            <person name="Crits-Christoph A."/>
            <person name="Kang S.C."/>
            <person name="Lee H."/>
            <person name="Ostrov N."/>
        </authorList>
    </citation>
    <scope>NUCLEOTIDE SEQUENCE [LARGE SCALE GENOMIC DNA]</scope>
    <source>
        <strain evidence="12 13">DSMZ 700</strain>
    </source>
</reference>
<evidence type="ECO:0000256" key="5">
    <source>
        <dbReference type="ARBA" id="ARBA00022605"/>
    </source>
</evidence>
<dbReference type="AlphaFoldDB" id="A0AAW9DX32"/>
<keyword evidence="8 10" id="KW-0057">Aromatic amino acid biosynthesis</keyword>
<dbReference type="HAMAP" id="MF_00134_B">
    <property type="entry name" value="IGPS_B"/>
    <property type="match status" value="1"/>
</dbReference>
<protein>
    <recommendedName>
        <fullName evidence="4 10">Indole-3-glycerol phosphate synthase</fullName>
        <shortName evidence="10">IGPS</shortName>
        <ecNumber evidence="3 10">4.1.1.48</ecNumber>
    </recommendedName>
</protein>
<dbReference type="InterPro" id="IPR013785">
    <property type="entry name" value="Aldolase_TIM"/>
</dbReference>
<evidence type="ECO:0000259" key="11">
    <source>
        <dbReference type="Pfam" id="PF00218"/>
    </source>
</evidence>
<dbReference type="PROSITE" id="PS00614">
    <property type="entry name" value="IGPS"/>
    <property type="match status" value="1"/>
</dbReference>
<keyword evidence="9 10" id="KW-0456">Lyase</keyword>
<organism evidence="12 13">
    <name type="scientific">Acidiphilium acidophilum</name>
    <name type="common">Thiobacillus acidophilus</name>
    <dbReference type="NCBI Taxonomy" id="76588"/>
    <lineage>
        <taxon>Bacteria</taxon>
        <taxon>Pseudomonadati</taxon>
        <taxon>Pseudomonadota</taxon>
        <taxon>Alphaproteobacteria</taxon>
        <taxon>Acetobacterales</taxon>
        <taxon>Acidocellaceae</taxon>
        <taxon>Acidiphilium</taxon>
    </lineage>
</organism>
<dbReference type="InterPro" id="IPR045186">
    <property type="entry name" value="Indole-3-glycerol_P_synth"/>
</dbReference>
<evidence type="ECO:0000256" key="10">
    <source>
        <dbReference type="HAMAP-Rule" id="MF_00134"/>
    </source>
</evidence>
<keyword evidence="7 10" id="KW-0822">Tryptophan biosynthesis</keyword>
<evidence type="ECO:0000313" key="12">
    <source>
        <dbReference type="EMBL" id="MDX5932645.1"/>
    </source>
</evidence>
<accession>A0AAW9DX32</accession>
<dbReference type="SUPFAM" id="SSF51366">
    <property type="entry name" value="Ribulose-phoshate binding barrel"/>
    <property type="match status" value="1"/>
</dbReference>
<comment type="pathway">
    <text evidence="2 10">Amino-acid biosynthesis; L-tryptophan biosynthesis; L-tryptophan from chorismate: step 4/5.</text>
</comment>
<dbReference type="Gene3D" id="3.20.20.70">
    <property type="entry name" value="Aldolase class I"/>
    <property type="match status" value="1"/>
</dbReference>
<dbReference type="Pfam" id="PF00218">
    <property type="entry name" value="IGPS"/>
    <property type="match status" value="1"/>
</dbReference>
<evidence type="ECO:0000256" key="9">
    <source>
        <dbReference type="ARBA" id="ARBA00023239"/>
    </source>
</evidence>
<comment type="caution">
    <text evidence="12">The sequence shown here is derived from an EMBL/GenBank/DDBJ whole genome shotgun (WGS) entry which is preliminary data.</text>
</comment>
<keyword evidence="6 10" id="KW-0210">Decarboxylase</keyword>
<keyword evidence="13" id="KW-1185">Reference proteome</keyword>
<evidence type="ECO:0000256" key="7">
    <source>
        <dbReference type="ARBA" id="ARBA00022822"/>
    </source>
</evidence>
<dbReference type="EMBL" id="JAWXYB010000018">
    <property type="protein sequence ID" value="MDX5932645.1"/>
    <property type="molecule type" value="Genomic_DNA"/>
</dbReference>
<evidence type="ECO:0000256" key="3">
    <source>
        <dbReference type="ARBA" id="ARBA00012362"/>
    </source>
</evidence>
<dbReference type="InterPro" id="IPR001468">
    <property type="entry name" value="Indole-3-GlycerolPSynthase_CS"/>
</dbReference>
<evidence type="ECO:0000256" key="8">
    <source>
        <dbReference type="ARBA" id="ARBA00023141"/>
    </source>
</evidence>
<sequence>MNDAQTDILRRICDDTRTETARRRSECDLDTVKGLARDAEPPRGFARALMDAAASGRTGLIAEIKKASPSAGLIRADFDPAAIARAYKEGGAVCLSVLTDGKYFQGDIAHFTAARAAVDLPMLRKDFILDEWQIYESRAIGADCILLIMAALTDDEARRFEELATALDMTVLAEVHDDTELERALGLRARLVGINNRDLKTMTTDISLSERMAATIPPERFVVAESGIRDFADIERLKAAGVQGILVGESLMRQDDITKATRALLGVGS</sequence>
<evidence type="ECO:0000256" key="1">
    <source>
        <dbReference type="ARBA" id="ARBA00001633"/>
    </source>
</evidence>
<dbReference type="NCBIfam" id="NF001377">
    <property type="entry name" value="PRK00278.2-4"/>
    <property type="match status" value="1"/>
</dbReference>
<dbReference type="RefSeq" id="WP_319615500.1">
    <property type="nucleotide sequence ID" value="NZ_JAWXYB010000018.1"/>
</dbReference>
<keyword evidence="5 10" id="KW-0028">Amino-acid biosynthesis</keyword>
<comment type="similarity">
    <text evidence="10">Belongs to the TrpC family.</text>
</comment>
<dbReference type="GO" id="GO:0000162">
    <property type="term" value="P:L-tryptophan biosynthetic process"/>
    <property type="evidence" value="ECO:0007669"/>
    <property type="project" value="UniProtKB-UniRule"/>
</dbReference>
<evidence type="ECO:0000313" key="13">
    <source>
        <dbReference type="Proteomes" id="UP001279553"/>
    </source>
</evidence>
<comment type="catalytic activity">
    <reaction evidence="1 10">
        <text>1-(2-carboxyphenylamino)-1-deoxy-D-ribulose 5-phosphate + H(+) = (1S,2R)-1-C-(indol-3-yl)glycerol 3-phosphate + CO2 + H2O</text>
        <dbReference type="Rhea" id="RHEA:23476"/>
        <dbReference type="ChEBI" id="CHEBI:15377"/>
        <dbReference type="ChEBI" id="CHEBI:15378"/>
        <dbReference type="ChEBI" id="CHEBI:16526"/>
        <dbReference type="ChEBI" id="CHEBI:58613"/>
        <dbReference type="ChEBI" id="CHEBI:58866"/>
        <dbReference type="EC" id="4.1.1.48"/>
    </reaction>
</comment>
<dbReference type="NCBIfam" id="NF001370">
    <property type="entry name" value="PRK00278.1-2"/>
    <property type="match status" value="1"/>
</dbReference>
<dbReference type="Proteomes" id="UP001279553">
    <property type="component" value="Unassembled WGS sequence"/>
</dbReference>